<proteinExistence type="predicted"/>
<gene>
    <name evidence="1" type="ORF">N3K66_004775</name>
</gene>
<sequence length="290" mass="31834">MNSQHVYGAHSYVDAHNETPKKRGRDEGEEFTTEVSSFSEHRNKRLQSLPLRSSPQSSQSWALNTNITPLNAVPGQHIPEEPLTTEVEMTDDVSMLGADPAQPQAVPDVSQATTRMPTPIQPSFAAQVRGQQGEWASTNPAMTVPNGISNMGHQQAGFSGDQAVPRTMNGHVDWHSVQNNRRIPSPISECEDGGHAQEARQGSLPSPSSFDAMSHPNANMVVDHHHHAQGEEADSPGPSPERRGHARSKHTINSWTWQPGMKKSFSIGYRSDCEKCRLKVPGHFNHIVIS</sequence>
<keyword evidence="2" id="KW-1185">Reference proteome</keyword>
<accession>A0ACC0V480</accession>
<comment type="caution">
    <text evidence="1">The sequence shown here is derived from an EMBL/GenBank/DDBJ whole genome shotgun (WGS) entry which is preliminary data.</text>
</comment>
<organism evidence="1 2">
    <name type="scientific">Trichothecium roseum</name>
    <dbReference type="NCBI Taxonomy" id="47278"/>
    <lineage>
        <taxon>Eukaryota</taxon>
        <taxon>Fungi</taxon>
        <taxon>Dikarya</taxon>
        <taxon>Ascomycota</taxon>
        <taxon>Pezizomycotina</taxon>
        <taxon>Sordariomycetes</taxon>
        <taxon>Hypocreomycetidae</taxon>
        <taxon>Hypocreales</taxon>
        <taxon>Hypocreales incertae sedis</taxon>
        <taxon>Trichothecium</taxon>
    </lineage>
</organism>
<name>A0ACC0V480_9HYPO</name>
<evidence type="ECO:0000313" key="2">
    <source>
        <dbReference type="Proteomes" id="UP001163324"/>
    </source>
</evidence>
<dbReference type="EMBL" id="CM047943">
    <property type="protein sequence ID" value="KAI9900513.1"/>
    <property type="molecule type" value="Genomic_DNA"/>
</dbReference>
<dbReference type="Proteomes" id="UP001163324">
    <property type="component" value="Chromosome 4"/>
</dbReference>
<evidence type="ECO:0000313" key="1">
    <source>
        <dbReference type="EMBL" id="KAI9900513.1"/>
    </source>
</evidence>
<reference evidence="1" key="1">
    <citation type="submission" date="2022-10" db="EMBL/GenBank/DDBJ databases">
        <title>Complete Genome of Trichothecium roseum strain YXFP-22015, a Plant Pathogen Isolated from Citrus.</title>
        <authorList>
            <person name="Wang Y."/>
            <person name="Zhu L."/>
        </authorList>
    </citation>
    <scope>NUCLEOTIDE SEQUENCE</scope>
    <source>
        <strain evidence="1">YXFP-22015</strain>
    </source>
</reference>
<protein>
    <submittedName>
        <fullName evidence="1">Uncharacterized protein</fullName>
    </submittedName>
</protein>